<dbReference type="InterPro" id="IPR036928">
    <property type="entry name" value="AS_sf"/>
</dbReference>
<gene>
    <name evidence="7 9" type="primary">gatA</name>
    <name evidence="9" type="ORF">CO010_01595</name>
</gene>
<keyword evidence="5 7" id="KW-0648">Protein biosynthesis</keyword>
<evidence type="ECO:0000256" key="1">
    <source>
        <dbReference type="ARBA" id="ARBA00008069"/>
    </source>
</evidence>
<feature type="active site" description="Charge relay system" evidence="7">
    <location>
        <position position="71"/>
    </location>
</feature>
<dbReference type="InterPro" id="IPR023631">
    <property type="entry name" value="Amidase_dom"/>
</dbReference>
<keyword evidence="9" id="KW-0808">Transferase</keyword>
<feature type="active site" description="Acyl-ester intermediate" evidence="7">
    <location>
        <position position="170"/>
    </location>
</feature>
<comment type="similarity">
    <text evidence="1 7">Belongs to the amidase family. GatA subfamily.</text>
</comment>
<organism evidence="9 10">
    <name type="scientific">Candidatus Shapirobacteria bacterium CG_4_8_14_3_um_filter_39_11</name>
    <dbReference type="NCBI Taxonomy" id="1974875"/>
    <lineage>
        <taxon>Bacteria</taxon>
        <taxon>Candidatus Shapironibacteriota</taxon>
    </lineage>
</organism>
<keyword evidence="4 7" id="KW-0067">ATP-binding</keyword>
<accession>A0A2M8GHC6</accession>
<evidence type="ECO:0000256" key="3">
    <source>
        <dbReference type="ARBA" id="ARBA00022741"/>
    </source>
</evidence>
<evidence type="ECO:0000256" key="6">
    <source>
        <dbReference type="ARBA" id="ARBA00047407"/>
    </source>
</evidence>
<evidence type="ECO:0000256" key="7">
    <source>
        <dbReference type="HAMAP-Rule" id="MF_00120"/>
    </source>
</evidence>
<evidence type="ECO:0000256" key="4">
    <source>
        <dbReference type="ARBA" id="ARBA00022840"/>
    </source>
</evidence>
<dbReference type="InterPro" id="IPR004412">
    <property type="entry name" value="GatA"/>
</dbReference>
<proteinExistence type="inferred from homology"/>
<dbReference type="PANTHER" id="PTHR11895">
    <property type="entry name" value="TRANSAMIDASE"/>
    <property type="match status" value="1"/>
</dbReference>
<dbReference type="InterPro" id="IPR020556">
    <property type="entry name" value="Amidase_CS"/>
</dbReference>
<dbReference type="Pfam" id="PF01425">
    <property type="entry name" value="Amidase"/>
    <property type="match status" value="1"/>
</dbReference>
<dbReference type="HAMAP" id="MF_00120">
    <property type="entry name" value="GatA"/>
    <property type="match status" value="1"/>
</dbReference>
<dbReference type="GO" id="GO:0030956">
    <property type="term" value="C:glutamyl-tRNA(Gln) amidotransferase complex"/>
    <property type="evidence" value="ECO:0007669"/>
    <property type="project" value="InterPro"/>
</dbReference>
<evidence type="ECO:0000256" key="2">
    <source>
        <dbReference type="ARBA" id="ARBA00022598"/>
    </source>
</evidence>
<dbReference type="GO" id="GO:0016740">
    <property type="term" value="F:transferase activity"/>
    <property type="evidence" value="ECO:0007669"/>
    <property type="project" value="UniProtKB-KW"/>
</dbReference>
<dbReference type="PANTHER" id="PTHR11895:SF151">
    <property type="entry name" value="GLUTAMYL-TRNA(GLN) AMIDOTRANSFERASE SUBUNIT A"/>
    <property type="match status" value="1"/>
</dbReference>
<comment type="catalytic activity">
    <reaction evidence="6 7">
        <text>L-glutamyl-tRNA(Gln) + L-glutamine + ATP + H2O = L-glutaminyl-tRNA(Gln) + L-glutamate + ADP + phosphate + H(+)</text>
        <dbReference type="Rhea" id="RHEA:17521"/>
        <dbReference type="Rhea" id="RHEA-COMP:9681"/>
        <dbReference type="Rhea" id="RHEA-COMP:9684"/>
        <dbReference type="ChEBI" id="CHEBI:15377"/>
        <dbReference type="ChEBI" id="CHEBI:15378"/>
        <dbReference type="ChEBI" id="CHEBI:29985"/>
        <dbReference type="ChEBI" id="CHEBI:30616"/>
        <dbReference type="ChEBI" id="CHEBI:43474"/>
        <dbReference type="ChEBI" id="CHEBI:58359"/>
        <dbReference type="ChEBI" id="CHEBI:78520"/>
        <dbReference type="ChEBI" id="CHEBI:78521"/>
        <dbReference type="ChEBI" id="CHEBI:456216"/>
        <dbReference type="EC" id="6.3.5.7"/>
    </reaction>
</comment>
<sequence>MADKLNQLTLKQAVEGLKEKKFSSAELHQSIIKRINEVEGKIFSFVEIVDKENPKQIEKEGILKGAFFAVKDVLSTKDIRSTASSKILANYVPVYEATVVKKLTDHGAEIIGKTNCDAFAFGASTENSGFGPTKNPWNTTKVPGGSSGGSAAAVAADECLFSLGTDTGGSIRQPASFCSVTGLKPTFGACSRFGLLAMASSFDCPGPIGKTVEDCEIVFDIIKGKDEKDATSVFYPKKKQVKKNLVIGLPKEFFGGGVENEVKNLVSQAAKILEKMGHRLVEISLPNTSLAISVYYILVPSEISSNMARYDGIRFGSNRESFENEVKRRIMLGTYTLESGYFDQYYLKAAKVRNLVKADYLNAFEKVDLILGPVSPTPPFGIGELINNPLKMYLSDVLTVGANLAGIPGLSIPCGFTHDNLPVGLQLLSPHFSEEILFDIGRQFQQITDWHKRKPKL</sequence>
<keyword evidence="3 7" id="KW-0547">Nucleotide-binding</keyword>
<comment type="caution">
    <text evidence="9">The sequence shown here is derived from an EMBL/GenBank/DDBJ whole genome shotgun (WGS) entry which is preliminary data.</text>
</comment>
<dbReference type="EMBL" id="PFQN01000028">
    <property type="protein sequence ID" value="PJC76840.1"/>
    <property type="molecule type" value="Genomic_DNA"/>
</dbReference>
<dbReference type="Proteomes" id="UP000230384">
    <property type="component" value="Unassembled WGS sequence"/>
</dbReference>
<keyword evidence="2 7" id="KW-0436">Ligase</keyword>
<dbReference type="NCBIfam" id="TIGR00132">
    <property type="entry name" value="gatA"/>
    <property type="match status" value="1"/>
</dbReference>
<reference evidence="10" key="1">
    <citation type="submission" date="2017-09" db="EMBL/GenBank/DDBJ databases">
        <title>Depth-based differentiation of microbial function through sediment-hosted aquifers and enrichment of novel symbionts in the deep terrestrial subsurface.</title>
        <authorList>
            <person name="Probst A.J."/>
            <person name="Ladd B."/>
            <person name="Jarett J.K."/>
            <person name="Geller-Mcgrath D.E."/>
            <person name="Sieber C.M.K."/>
            <person name="Emerson J.B."/>
            <person name="Anantharaman K."/>
            <person name="Thomas B.C."/>
            <person name="Malmstrom R."/>
            <person name="Stieglmeier M."/>
            <person name="Klingl A."/>
            <person name="Woyke T."/>
            <person name="Ryan C.M."/>
            <person name="Banfield J.F."/>
        </authorList>
    </citation>
    <scope>NUCLEOTIDE SEQUENCE [LARGE SCALE GENOMIC DNA]</scope>
</reference>
<evidence type="ECO:0000256" key="5">
    <source>
        <dbReference type="ARBA" id="ARBA00022917"/>
    </source>
</evidence>
<evidence type="ECO:0000313" key="10">
    <source>
        <dbReference type="Proteomes" id="UP000230384"/>
    </source>
</evidence>
<dbReference type="EC" id="6.3.5.7" evidence="7"/>
<dbReference type="InterPro" id="IPR000120">
    <property type="entry name" value="Amidase"/>
</dbReference>
<dbReference type="GO" id="GO:0006412">
    <property type="term" value="P:translation"/>
    <property type="evidence" value="ECO:0007669"/>
    <property type="project" value="UniProtKB-UniRule"/>
</dbReference>
<comment type="function">
    <text evidence="7">Allows the formation of correctly charged Gln-tRNA(Gln) through the transamidation of misacylated Glu-tRNA(Gln) in organisms which lack glutaminyl-tRNA synthetase. The reaction takes place in the presence of glutamine and ATP through an activated gamma-phospho-Glu-tRNA(Gln).</text>
</comment>
<dbReference type="Gene3D" id="3.90.1300.10">
    <property type="entry name" value="Amidase signature (AS) domain"/>
    <property type="match status" value="1"/>
</dbReference>
<dbReference type="GO" id="GO:0050567">
    <property type="term" value="F:glutaminyl-tRNA synthase (glutamine-hydrolyzing) activity"/>
    <property type="evidence" value="ECO:0007669"/>
    <property type="project" value="UniProtKB-UniRule"/>
</dbReference>
<comment type="subunit">
    <text evidence="7">Heterotrimer of A, B and C subunits.</text>
</comment>
<dbReference type="PROSITE" id="PS00571">
    <property type="entry name" value="AMIDASES"/>
    <property type="match status" value="1"/>
</dbReference>
<protein>
    <recommendedName>
        <fullName evidence="7">Glutamyl-tRNA(Gln) amidotransferase subunit A</fullName>
        <shortName evidence="7">Glu-ADT subunit A</shortName>
        <ecNumber evidence="7">6.3.5.7</ecNumber>
    </recommendedName>
</protein>
<dbReference type="GO" id="GO:0005524">
    <property type="term" value="F:ATP binding"/>
    <property type="evidence" value="ECO:0007669"/>
    <property type="project" value="UniProtKB-KW"/>
</dbReference>
<feature type="active site" description="Charge relay system" evidence="7">
    <location>
        <position position="146"/>
    </location>
</feature>
<dbReference type="AlphaFoldDB" id="A0A2M8GHC6"/>
<evidence type="ECO:0000259" key="8">
    <source>
        <dbReference type="Pfam" id="PF01425"/>
    </source>
</evidence>
<feature type="domain" description="Amidase" evidence="8">
    <location>
        <begin position="32"/>
        <end position="437"/>
    </location>
</feature>
<dbReference type="SUPFAM" id="SSF75304">
    <property type="entry name" value="Amidase signature (AS) enzymes"/>
    <property type="match status" value="1"/>
</dbReference>
<name>A0A2M8GHC6_9BACT</name>
<evidence type="ECO:0000313" key="9">
    <source>
        <dbReference type="EMBL" id="PJC76840.1"/>
    </source>
</evidence>